<evidence type="ECO:0000313" key="2">
    <source>
        <dbReference type="EMBL" id="ARP85823.1"/>
    </source>
</evidence>
<reference evidence="2 3" key="1">
    <citation type="submission" date="2017-05" db="EMBL/GenBank/DDBJ databases">
        <title>Complete and WGS of Bordetella genogroups.</title>
        <authorList>
            <person name="Spilker T."/>
            <person name="LiPuma J."/>
        </authorList>
    </citation>
    <scope>NUCLEOTIDE SEQUENCE [LARGE SCALE GENOMIC DNA]</scope>
    <source>
        <strain evidence="2 3">AU17164</strain>
    </source>
</reference>
<feature type="region of interest" description="Disordered" evidence="1">
    <location>
        <begin position="79"/>
        <end position="100"/>
    </location>
</feature>
<proteinExistence type="predicted"/>
<dbReference type="Pfam" id="PF11162">
    <property type="entry name" value="DUF2946"/>
    <property type="match status" value="1"/>
</dbReference>
<accession>A0A1W6YZ06</accession>
<dbReference type="RefSeq" id="WP_086071831.1">
    <property type="nucleotide sequence ID" value="NZ_CP021109.1"/>
</dbReference>
<evidence type="ECO:0000256" key="1">
    <source>
        <dbReference type="SAM" id="MobiDB-lite"/>
    </source>
</evidence>
<sequence>MLPAARTLRATARARVLMCLLLLAVSVRALIPAGYMPDPHALRQGQLRISLCTSMGAVPIGQLLRDLHHGHDHAGMDAAAQHEGGSAHLHGTHDQGPDQAAGAECPFWAVAHIALHLPPAVVSPLLASAADAATHIVPHAALPPMPPAGPPLGSRAPPLA</sequence>
<name>A0A1W6YZ06_9BORD</name>
<dbReference type="InterPro" id="IPR021333">
    <property type="entry name" value="DUF2946"/>
</dbReference>
<dbReference type="AlphaFoldDB" id="A0A1W6YZ06"/>
<protein>
    <recommendedName>
        <fullName evidence="4">DUF2946 domain-containing protein</fullName>
    </recommendedName>
</protein>
<dbReference type="EMBL" id="CP021109">
    <property type="protein sequence ID" value="ARP85823.1"/>
    <property type="molecule type" value="Genomic_DNA"/>
</dbReference>
<keyword evidence="3" id="KW-1185">Reference proteome</keyword>
<gene>
    <name evidence="2" type="ORF">CAL13_06085</name>
</gene>
<organism evidence="2 3">
    <name type="scientific">Bordetella genomosp. 9</name>
    <dbReference type="NCBI Taxonomy" id="1416803"/>
    <lineage>
        <taxon>Bacteria</taxon>
        <taxon>Pseudomonadati</taxon>
        <taxon>Pseudomonadota</taxon>
        <taxon>Betaproteobacteria</taxon>
        <taxon>Burkholderiales</taxon>
        <taxon>Alcaligenaceae</taxon>
        <taxon>Bordetella</taxon>
    </lineage>
</organism>
<evidence type="ECO:0008006" key="4">
    <source>
        <dbReference type="Google" id="ProtNLM"/>
    </source>
</evidence>
<dbReference type="Proteomes" id="UP000194139">
    <property type="component" value="Chromosome"/>
</dbReference>
<evidence type="ECO:0000313" key="3">
    <source>
        <dbReference type="Proteomes" id="UP000194139"/>
    </source>
</evidence>